<protein>
    <submittedName>
        <fullName evidence="2">Uncharacterized protein</fullName>
    </submittedName>
</protein>
<name>A0AAV7MRU8_PLEWA</name>
<evidence type="ECO:0000313" key="3">
    <source>
        <dbReference type="Proteomes" id="UP001066276"/>
    </source>
</evidence>
<dbReference type="Proteomes" id="UP001066276">
    <property type="component" value="Chromosome 9"/>
</dbReference>
<dbReference type="AlphaFoldDB" id="A0AAV7MRU8"/>
<comment type="caution">
    <text evidence="2">The sequence shown here is derived from an EMBL/GenBank/DDBJ whole genome shotgun (WGS) entry which is preliminary data.</text>
</comment>
<proteinExistence type="predicted"/>
<gene>
    <name evidence="2" type="ORF">NDU88_003445</name>
</gene>
<sequence length="119" mass="12582">MVQSGNETTPVFGLQRQSHCRGDERGLRRVARTGLDVLAGPDERTSLPTGGESAKSAGAGGWLVARGRAPTPAEDGTGRRSIGREALKKSCEAQRLVAAPPRILGHRCDRDSPGETHEA</sequence>
<dbReference type="EMBL" id="JANPWB010000013">
    <property type="protein sequence ID" value="KAJ1106042.1"/>
    <property type="molecule type" value="Genomic_DNA"/>
</dbReference>
<keyword evidence="3" id="KW-1185">Reference proteome</keyword>
<reference evidence="2" key="1">
    <citation type="journal article" date="2022" name="bioRxiv">
        <title>Sequencing and chromosome-scale assembly of the giantPleurodeles waltlgenome.</title>
        <authorList>
            <person name="Brown T."/>
            <person name="Elewa A."/>
            <person name="Iarovenko S."/>
            <person name="Subramanian E."/>
            <person name="Araus A.J."/>
            <person name="Petzold A."/>
            <person name="Susuki M."/>
            <person name="Suzuki K.-i.T."/>
            <person name="Hayashi T."/>
            <person name="Toyoda A."/>
            <person name="Oliveira C."/>
            <person name="Osipova E."/>
            <person name="Leigh N.D."/>
            <person name="Simon A."/>
            <person name="Yun M.H."/>
        </authorList>
    </citation>
    <scope>NUCLEOTIDE SEQUENCE</scope>
    <source>
        <strain evidence="2">20211129_DDA</strain>
        <tissue evidence="2">Liver</tissue>
    </source>
</reference>
<evidence type="ECO:0000313" key="2">
    <source>
        <dbReference type="EMBL" id="KAJ1106042.1"/>
    </source>
</evidence>
<evidence type="ECO:0000256" key="1">
    <source>
        <dbReference type="SAM" id="MobiDB-lite"/>
    </source>
</evidence>
<feature type="region of interest" description="Disordered" evidence="1">
    <location>
        <begin position="36"/>
        <end position="85"/>
    </location>
</feature>
<feature type="region of interest" description="Disordered" evidence="1">
    <location>
        <begin position="1"/>
        <end position="23"/>
    </location>
</feature>
<feature type="compositionally biased region" description="Basic and acidic residues" evidence="1">
    <location>
        <begin position="76"/>
        <end position="85"/>
    </location>
</feature>
<organism evidence="2 3">
    <name type="scientific">Pleurodeles waltl</name>
    <name type="common">Iberian ribbed newt</name>
    <dbReference type="NCBI Taxonomy" id="8319"/>
    <lineage>
        <taxon>Eukaryota</taxon>
        <taxon>Metazoa</taxon>
        <taxon>Chordata</taxon>
        <taxon>Craniata</taxon>
        <taxon>Vertebrata</taxon>
        <taxon>Euteleostomi</taxon>
        <taxon>Amphibia</taxon>
        <taxon>Batrachia</taxon>
        <taxon>Caudata</taxon>
        <taxon>Salamandroidea</taxon>
        <taxon>Salamandridae</taxon>
        <taxon>Pleurodelinae</taxon>
        <taxon>Pleurodeles</taxon>
    </lineage>
</organism>
<accession>A0AAV7MRU8</accession>